<feature type="domain" description="FAD/NAD(P)-binding" evidence="4">
    <location>
        <begin position="8"/>
        <end position="286"/>
    </location>
</feature>
<dbReference type="PANTHER" id="PTHR48105">
    <property type="entry name" value="THIOREDOXIN REDUCTASE 1-RELATED-RELATED"/>
    <property type="match status" value="1"/>
</dbReference>
<dbReference type="RefSeq" id="WP_277898465.1">
    <property type="nucleotide sequence ID" value="NZ_JAPMUA010000001.1"/>
</dbReference>
<dbReference type="PRINTS" id="PR00368">
    <property type="entry name" value="FADPNR"/>
</dbReference>
<comment type="caution">
    <text evidence="5">The sequence shown here is derived from an EMBL/GenBank/DDBJ whole genome shotgun (WGS) entry which is preliminary data.</text>
</comment>
<reference evidence="5" key="1">
    <citation type="submission" date="2022-11" db="EMBL/GenBank/DDBJ databases">
        <title>High-quality draft genome sequence of Galbibacter sp. strain CMA-7.</title>
        <authorList>
            <person name="Wei L."/>
            <person name="Dong C."/>
            <person name="Shao Z."/>
        </authorList>
    </citation>
    <scope>NUCLEOTIDE SEQUENCE</scope>
    <source>
        <strain evidence="5">CMA-7</strain>
    </source>
</reference>
<dbReference type="InterPro" id="IPR023753">
    <property type="entry name" value="FAD/NAD-binding_dom"/>
</dbReference>
<gene>
    <name evidence="5" type="ORF">OSR52_02420</name>
</gene>
<sequence>MNHLEKYAVIIIGGSYAGLSAAMSLGRSLQKTLIIDNGRPCNIQTPHSHNFLTQDGKAPNEITALAKEQVLNYPTVTFYKGKALQGKRIKDGFEIGTGIGDKFQAKKLIFATGIKDEMPNIKGFKACWGKTVIHCPYCHGYEHKAQPTGILANGPGAVHLAGLVRNLTGSVTIFTNGKADFTGEALQKLSKRGIPIVETEVKALEHTDGILENVVLADRTKVSLKALYAKVPFVQHSDIPESLGCEITEHGYIQIDQMQKTSVANIYACGDNSTGMRSVANAVYTGNLTGAMVNMELVGEKFDR</sequence>
<keyword evidence="2" id="KW-0560">Oxidoreductase</keyword>
<organism evidence="5 6">
    <name type="scientific">Galbibacter pacificus</name>
    <dbReference type="NCBI Taxonomy" id="2996052"/>
    <lineage>
        <taxon>Bacteria</taxon>
        <taxon>Pseudomonadati</taxon>
        <taxon>Bacteroidota</taxon>
        <taxon>Flavobacteriia</taxon>
        <taxon>Flavobacteriales</taxon>
        <taxon>Flavobacteriaceae</taxon>
        <taxon>Galbibacter</taxon>
    </lineage>
</organism>
<dbReference type="SUPFAM" id="SSF51905">
    <property type="entry name" value="FAD/NAD(P)-binding domain"/>
    <property type="match status" value="1"/>
</dbReference>
<dbReference type="InterPro" id="IPR050097">
    <property type="entry name" value="Ferredoxin-NADP_redctase_2"/>
</dbReference>
<evidence type="ECO:0000313" key="5">
    <source>
        <dbReference type="EMBL" id="MDG3584707.1"/>
    </source>
</evidence>
<name>A0ABT6FNF6_9FLAO</name>
<dbReference type="PRINTS" id="PR00469">
    <property type="entry name" value="PNDRDTASEII"/>
</dbReference>
<dbReference type="EMBL" id="JAPMUA010000001">
    <property type="protein sequence ID" value="MDG3584707.1"/>
    <property type="molecule type" value="Genomic_DNA"/>
</dbReference>
<keyword evidence="3" id="KW-0812">Transmembrane</keyword>
<feature type="transmembrane region" description="Helical" evidence="3">
    <location>
        <begin position="7"/>
        <end position="26"/>
    </location>
</feature>
<keyword evidence="3" id="KW-1133">Transmembrane helix</keyword>
<evidence type="ECO:0000256" key="1">
    <source>
        <dbReference type="ARBA" id="ARBA00022630"/>
    </source>
</evidence>
<dbReference type="Gene3D" id="3.50.50.60">
    <property type="entry name" value="FAD/NAD(P)-binding domain"/>
    <property type="match status" value="2"/>
</dbReference>
<evidence type="ECO:0000313" key="6">
    <source>
        <dbReference type="Proteomes" id="UP001153642"/>
    </source>
</evidence>
<accession>A0ABT6FNF6</accession>
<keyword evidence="1" id="KW-0285">Flavoprotein</keyword>
<keyword evidence="6" id="KW-1185">Reference proteome</keyword>
<dbReference type="Pfam" id="PF07992">
    <property type="entry name" value="Pyr_redox_2"/>
    <property type="match status" value="1"/>
</dbReference>
<dbReference type="Proteomes" id="UP001153642">
    <property type="component" value="Unassembled WGS sequence"/>
</dbReference>
<proteinExistence type="predicted"/>
<evidence type="ECO:0000256" key="3">
    <source>
        <dbReference type="SAM" id="Phobius"/>
    </source>
</evidence>
<protein>
    <submittedName>
        <fullName evidence="5">NAD(P)/FAD-dependent oxidoreductase</fullName>
    </submittedName>
</protein>
<evidence type="ECO:0000256" key="2">
    <source>
        <dbReference type="ARBA" id="ARBA00023002"/>
    </source>
</evidence>
<keyword evidence="3" id="KW-0472">Membrane</keyword>
<dbReference type="InterPro" id="IPR036188">
    <property type="entry name" value="FAD/NAD-bd_sf"/>
</dbReference>
<evidence type="ECO:0000259" key="4">
    <source>
        <dbReference type="Pfam" id="PF07992"/>
    </source>
</evidence>